<dbReference type="Pfam" id="PF20270">
    <property type="entry name" value="CATRA-C"/>
    <property type="match status" value="1"/>
</dbReference>
<dbReference type="OrthoDB" id="4149396at2"/>
<keyword evidence="1" id="KW-0812">Transmembrane</keyword>
<dbReference type="NCBIfam" id="NF038357">
    <property type="entry name" value="BN6_48550_fam"/>
    <property type="match status" value="1"/>
</dbReference>
<dbReference type="InterPro" id="IPR046922">
    <property type="entry name" value="CATRA-N"/>
</dbReference>
<evidence type="ECO:0000259" key="3">
    <source>
        <dbReference type="Pfam" id="PF20270"/>
    </source>
</evidence>
<keyword evidence="1" id="KW-0472">Membrane</keyword>
<sequence>MSLAEQSLVVHLQVHVTAPGAYRGLRDAWDVWSRDLGMDGPAAGTGLPGDLPPDPAALPAHGPVAARLAPQGTAQVVVHRRHELLHVAVALGAPGEPDVTWPDLDRRWSRTVGDAGTWSVGEARLYLAHGADGGVDPRELREALPGRPPLGPAVTLHRPLCTLWEVAGGADDRRLRRIVAVCPDGGAVERMERWLWTNGIAEPPPFARYLAHTARIRHQLRRLASVPPTPDVATEVREALRTGDTDLPGRRQRLLTMVAGPGSITQQIIVLRRMARTVQIAASNLETEAARTPGAAGGLFVADTAVARWAADRLDDAIDYLELDRDQVRDALSVLTQRLDVLLQRDREAVRRGEEKVQRRQVRIDLLQTSVIGAIVVALAAVQSLGYKVKALTGPAVPAFIALLGALALWLSMLVLVLVAPGERWPSRLGRLSAGLLGATAGWFVSAAVGEWIRGRGVPPPVTWTVAISGFAAGWVLMQTVVRRYERV</sequence>
<dbReference type="EMBL" id="RBWU01000003">
    <property type="protein sequence ID" value="RKS74309.1"/>
    <property type="molecule type" value="Genomic_DNA"/>
</dbReference>
<accession>A0A495QN15</accession>
<dbReference type="AlphaFoldDB" id="A0A495QN15"/>
<dbReference type="Pfam" id="PF20269">
    <property type="entry name" value="CATRA-N"/>
    <property type="match status" value="1"/>
</dbReference>
<evidence type="ECO:0000313" key="4">
    <source>
        <dbReference type="EMBL" id="RKS74309.1"/>
    </source>
</evidence>
<feature type="transmembrane region" description="Helical" evidence="1">
    <location>
        <begin position="432"/>
        <end position="450"/>
    </location>
</feature>
<feature type="transmembrane region" description="Helical" evidence="1">
    <location>
        <begin position="399"/>
        <end position="420"/>
    </location>
</feature>
<evidence type="ECO:0000313" key="5">
    <source>
        <dbReference type="Proteomes" id="UP000274601"/>
    </source>
</evidence>
<evidence type="ECO:0000259" key="2">
    <source>
        <dbReference type="Pfam" id="PF20269"/>
    </source>
</evidence>
<feature type="domain" description="CASPASE and TPR Repeat-Associated C-terminal" evidence="3">
    <location>
        <begin position="204"/>
        <end position="326"/>
    </location>
</feature>
<evidence type="ECO:0000256" key="1">
    <source>
        <dbReference type="SAM" id="Phobius"/>
    </source>
</evidence>
<reference evidence="4 5" key="1">
    <citation type="submission" date="2018-10" db="EMBL/GenBank/DDBJ databases">
        <title>Genomic Encyclopedia of Archaeal and Bacterial Type Strains, Phase II (KMG-II): from individual species to whole genera.</title>
        <authorList>
            <person name="Goeker M."/>
        </authorList>
    </citation>
    <scope>NUCLEOTIDE SEQUENCE [LARGE SCALE GENOMIC DNA]</scope>
    <source>
        <strain evidence="4 5">DSM 43383</strain>
    </source>
</reference>
<feature type="domain" description="CASPASE and TPR Repeat-Associated N-terminal" evidence="2">
    <location>
        <begin position="8"/>
        <end position="199"/>
    </location>
</feature>
<name>A0A495QN15_9ACTN</name>
<organism evidence="4 5">
    <name type="scientific">Actinomadura pelletieri DSM 43383</name>
    <dbReference type="NCBI Taxonomy" id="1120940"/>
    <lineage>
        <taxon>Bacteria</taxon>
        <taxon>Bacillati</taxon>
        <taxon>Actinomycetota</taxon>
        <taxon>Actinomycetes</taxon>
        <taxon>Streptosporangiales</taxon>
        <taxon>Thermomonosporaceae</taxon>
        <taxon>Actinomadura</taxon>
    </lineage>
</organism>
<dbReference type="Proteomes" id="UP000274601">
    <property type="component" value="Unassembled WGS sequence"/>
</dbReference>
<protein>
    <submittedName>
        <fullName evidence="4">Uncharacterized protein</fullName>
    </submittedName>
</protein>
<gene>
    <name evidence="4" type="ORF">BZB76_2820</name>
</gene>
<dbReference type="InterPro" id="IPR046923">
    <property type="entry name" value="CATRA-C"/>
</dbReference>
<proteinExistence type="predicted"/>
<comment type="caution">
    <text evidence="4">The sequence shown here is derived from an EMBL/GenBank/DDBJ whole genome shotgun (WGS) entry which is preliminary data.</text>
</comment>
<dbReference type="RefSeq" id="WP_121434771.1">
    <property type="nucleotide sequence ID" value="NZ_RBWU01000003.1"/>
</dbReference>
<keyword evidence="5" id="KW-1185">Reference proteome</keyword>
<keyword evidence="1" id="KW-1133">Transmembrane helix</keyword>
<feature type="transmembrane region" description="Helical" evidence="1">
    <location>
        <begin position="366"/>
        <end position="387"/>
    </location>
</feature>
<feature type="transmembrane region" description="Helical" evidence="1">
    <location>
        <begin position="462"/>
        <end position="482"/>
    </location>
</feature>